<accession>A0ABU6TBR5</accession>
<sequence>MSVRAGGGSRRGINSRKFNGGGGPCGACKFLRRKCSSECIFAPYFDSDHGSSYFASVHKIFGASNVSKLLLKVPPNRRLDAVITLCYEAQSRLRDPVSGCVSQIVALQQQVSTLQNEVNYLQNYFASVEIPQPPSIPLSQGVVTPSMYSIVDLPSVIAVTPATTPMVAAPIDPSLFDPSMVRSSWAMQQQAMMDPRHYMPATSGPLGPIGLGLGVDGVVDLPTVARDLISRHVPPQALGQASGSNAPSLRSM</sequence>
<evidence type="ECO:0000313" key="3">
    <source>
        <dbReference type="EMBL" id="MED6145373.1"/>
    </source>
</evidence>
<evidence type="ECO:0000313" key="4">
    <source>
        <dbReference type="Proteomes" id="UP001341840"/>
    </source>
</evidence>
<comment type="similarity">
    <text evidence="1">Belongs to the LOB domain-containing protein family.</text>
</comment>
<organism evidence="3 4">
    <name type="scientific">Stylosanthes scabra</name>
    <dbReference type="NCBI Taxonomy" id="79078"/>
    <lineage>
        <taxon>Eukaryota</taxon>
        <taxon>Viridiplantae</taxon>
        <taxon>Streptophyta</taxon>
        <taxon>Embryophyta</taxon>
        <taxon>Tracheophyta</taxon>
        <taxon>Spermatophyta</taxon>
        <taxon>Magnoliopsida</taxon>
        <taxon>eudicotyledons</taxon>
        <taxon>Gunneridae</taxon>
        <taxon>Pentapetalae</taxon>
        <taxon>rosids</taxon>
        <taxon>fabids</taxon>
        <taxon>Fabales</taxon>
        <taxon>Fabaceae</taxon>
        <taxon>Papilionoideae</taxon>
        <taxon>50 kb inversion clade</taxon>
        <taxon>dalbergioids sensu lato</taxon>
        <taxon>Dalbergieae</taxon>
        <taxon>Pterocarpus clade</taxon>
        <taxon>Stylosanthes</taxon>
    </lineage>
</organism>
<name>A0ABU6TBR5_9FABA</name>
<feature type="domain" description="LOB" evidence="2">
    <location>
        <begin position="23"/>
        <end position="125"/>
    </location>
</feature>
<gene>
    <name evidence="3" type="ORF">PIB30_024575</name>
</gene>
<dbReference type="PROSITE" id="PS50891">
    <property type="entry name" value="LOB"/>
    <property type="match status" value="1"/>
</dbReference>
<evidence type="ECO:0000259" key="2">
    <source>
        <dbReference type="PROSITE" id="PS50891"/>
    </source>
</evidence>
<dbReference type="InterPro" id="IPR004883">
    <property type="entry name" value="LOB"/>
</dbReference>
<dbReference type="Pfam" id="PF03195">
    <property type="entry name" value="LOB"/>
    <property type="match status" value="1"/>
</dbReference>
<protein>
    <recommendedName>
        <fullName evidence="2">LOB domain-containing protein</fullName>
    </recommendedName>
</protein>
<keyword evidence="4" id="KW-1185">Reference proteome</keyword>
<dbReference type="EMBL" id="JASCZI010090709">
    <property type="protein sequence ID" value="MED6145373.1"/>
    <property type="molecule type" value="Genomic_DNA"/>
</dbReference>
<dbReference type="PANTHER" id="PTHR31529:SF4">
    <property type="entry name" value="LOB DOMAIN-CONTAINING PROTEIN 30"/>
    <property type="match status" value="1"/>
</dbReference>
<proteinExistence type="inferred from homology"/>
<comment type="caution">
    <text evidence="3">The sequence shown here is derived from an EMBL/GenBank/DDBJ whole genome shotgun (WGS) entry which is preliminary data.</text>
</comment>
<reference evidence="3 4" key="1">
    <citation type="journal article" date="2023" name="Plants (Basel)">
        <title>Bridging the Gap: Combining Genomics and Transcriptomics Approaches to Understand Stylosanthes scabra, an Orphan Legume from the Brazilian Caatinga.</title>
        <authorList>
            <person name="Ferreira-Neto J.R.C."/>
            <person name="da Silva M.D."/>
            <person name="Binneck E."/>
            <person name="de Melo N.F."/>
            <person name="da Silva R.H."/>
            <person name="de Melo A.L.T.M."/>
            <person name="Pandolfi V."/>
            <person name="Bustamante F.O."/>
            <person name="Brasileiro-Vidal A.C."/>
            <person name="Benko-Iseppon A.M."/>
        </authorList>
    </citation>
    <scope>NUCLEOTIDE SEQUENCE [LARGE SCALE GENOMIC DNA]</scope>
    <source>
        <tissue evidence="3">Leaves</tissue>
    </source>
</reference>
<evidence type="ECO:0000256" key="1">
    <source>
        <dbReference type="ARBA" id="ARBA00005474"/>
    </source>
</evidence>
<dbReference type="PANTHER" id="PTHR31529">
    <property type="entry name" value="LOB DOMAIN CONTAINING PROTEIN"/>
    <property type="match status" value="1"/>
</dbReference>
<dbReference type="Proteomes" id="UP001341840">
    <property type="component" value="Unassembled WGS sequence"/>
</dbReference>